<evidence type="ECO:0000256" key="1">
    <source>
        <dbReference type="SAM" id="MobiDB-lite"/>
    </source>
</evidence>
<dbReference type="AlphaFoldDB" id="A0A2U1TEB5"/>
<evidence type="ECO:0000313" key="4">
    <source>
        <dbReference type="Proteomes" id="UP000244962"/>
    </source>
</evidence>
<dbReference type="RefSeq" id="WP_108962577.1">
    <property type="nucleotide sequence ID" value="NZ_QEFB01000005.1"/>
</dbReference>
<keyword evidence="4" id="KW-1185">Reference proteome</keyword>
<name>A0A2U1TEB5_9MICO</name>
<keyword evidence="2" id="KW-0472">Membrane</keyword>
<feature type="transmembrane region" description="Helical" evidence="2">
    <location>
        <begin position="83"/>
        <end position="102"/>
    </location>
</feature>
<feature type="region of interest" description="Disordered" evidence="1">
    <location>
        <begin position="1"/>
        <end position="26"/>
    </location>
</feature>
<evidence type="ECO:0000313" key="3">
    <source>
        <dbReference type="EMBL" id="PWC07224.1"/>
    </source>
</evidence>
<gene>
    <name evidence="3" type="ORF">DF223_06195</name>
</gene>
<reference evidence="4" key="1">
    <citation type="submission" date="2018-04" db="EMBL/GenBank/DDBJ databases">
        <authorList>
            <person name="Liu S."/>
            <person name="Wang Z."/>
            <person name="Li J."/>
        </authorList>
    </citation>
    <scope>NUCLEOTIDE SEQUENCE [LARGE SCALE GENOMIC DNA]</scope>
    <source>
        <strain evidence="4">622</strain>
    </source>
</reference>
<feature type="compositionally biased region" description="Low complexity" evidence="1">
    <location>
        <begin position="117"/>
        <end position="132"/>
    </location>
</feature>
<sequence length="132" mass="14035">MASNDDEPPPTALPANPPSPEPVYPATQVLLPNLNRVSSATFRRGSISRRRVNIALGMLLAIAALATMLVIFGDLIFANPGTVLVGAFVAALVVGVVGLVLIRRDEQRARRARRGRPANPTSSTTTTITDEH</sequence>
<feature type="transmembrane region" description="Helical" evidence="2">
    <location>
        <begin position="52"/>
        <end position="77"/>
    </location>
</feature>
<protein>
    <submittedName>
        <fullName evidence="3">Uncharacterized protein</fullName>
    </submittedName>
</protein>
<keyword evidence="2" id="KW-0812">Transmembrane</keyword>
<organism evidence="3 4">
    <name type="scientific">Mycetocola zhujimingii</name>
    <dbReference type="NCBI Taxonomy" id="2079792"/>
    <lineage>
        <taxon>Bacteria</taxon>
        <taxon>Bacillati</taxon>
        <taxon>Actinomycetota</taxon>
        <taxon>Actinomycetes</taxon>
        <taxon>Micrococcales</taxon>
        <taxon>Microbacteriaceae</taxon>
        <taxon>Mycetocola</taxon>
    </lineage>
</organism>
<feature type="region of interest" description="Disordered" evidence="1">
    <location>
        <begin position="108"/>
        <end position="132"/>
    </location>
</feature>
<keyword evidence="2" id="KW-1133">Transmembrane helix</keyword>
<proteinExistence type="predicted"/>
<accession>A0A2U1TEB5</accession>
<feature type="compositionally biased region" description="Pro residues" evidence="1">
    <location>
        <begin position="9"/>
        <end position="23"/>
    </location>
</feature>
<dbReference type="Proteomes" id="UP000244962">
    <property type="component" value="Unassembled WGS sequence"/>
</dbReference>
<evidence type="ECO:0000256" key="2">
    <source>
        <dbReference type="SAM" id="Phobius"/>
    </source>
</evidence>
<comment type="caution">
    <text evidence="3">The sequence shown here is derived from an EMBL/GenBank/DDBJ whole genome shotgun (WGS) entry which is preliminary data.</text>
</comment>
<dbReference type="EMBL" id="QEFB01000005">
    <property type="protein sequence ID" value="PWC07224.1"/>
    <property type="molecule type" value="Genomic_DNA"/>
</dbReference>